<proteinExistence type="predicted"/>
<keyword evidence="2" id="KW-1185">Reference proteome</keyword>
<evidence type="ECO:0000313" key="1">
    <source>
        <dbReference type="EMBL" id="EFP11870.1"/>
    </source>
</evidence>
<organism evidence="2">
    <name type="scientific">Caenorhabditis remanei</name>
    <name type="common">Caenorhabditis vulgaris</name>
    <dbReference type="NCBI Taxonomy" id="31234"/>
    <lineage>
        <taxon>Eukaryota</taxon>
        <taxon>Metazoa</taxon>
        <taxon>Ecdysozoa</taxon>
        <taxon>Nematoda</taxon>
        <taxon>Chromadorea</taxon>
        <taxon>Rhabditida</taxon>
        <taxon>Rhabditina</taxon>
        <taxon>Rhabditomorpha</taxon>
        <taxon>Rhabditoidea</taxon>
        <taxon>Rhabditidae</taxon>
        <taxon>Peloderinae</taxon>
        <taxon>Caenorhabditis</taxon>
    </lineage>
</organism>
<gene>
    <name evidence="1" type="ORF">CRE_29361</name>
</gene>
<dbReference type="AlphaFoldDB" id="E3MY26"/>
<evidence type="ECO:0000313" key="2">
    <source>
        <dbReference type="Proteomes" id="UP000008281"/>
    </source>
</evidence>
<dbReference type="HOGENOM" id="CLU_098406_0_0_1"/>
<name>E3MY26_CAERE</name>
<dbReference type="EMBL" id="DS268494">
    <property type="protein sequence ID" value="EFP11870.1"/>
    <property type="molecule type" value="Genomic_DNA"/>
</dbReference>
<accession>E3MY26</accession>
<dbReference type="InParanoid" id="E3MY26"/>
<dbReference type="Proteomes" id="UP000008281">
    <property type="component" value="Unassembled WGS sequence"/>
</dbReference>
<protein>
    <submittedName>
        <fullName evidence="1">Uncharacterized protein</fullName>
    </submittedName>
</protein>
<reference evidence="1" key="1">
    <citation type="submission" date="2007-07" db="EMBL/GenBank/DDBJ databases">
        <title>PCAP assembly of the Caenorhabditis remanei genome.</title>
        <authorList>
            <consortium name="The Caenorhabditis remanei Sequencing Consortium"/>
            <person name="Wilson R.K."/>
        </authorList>
    </citation>
    <scope>NUCLEOTIDE SEQUENCE [LARGE SCALE GENOMIC DNA]</scope>
    <source>
        <strain evidence="1">PB4641</strain>
    </source>
</reference>
<sequence length="186" mass="21928">MIYLPPPTISTTPSPPLLDIDKELSMISSICLPREEYETLTGDVVKGRSAFYFNLDLLQNSQQVIGFQELRAAIGTPLSIEWKKSEKGIKFLDKRVPAVRSFYRQRFEKVRRRPDAKLIVHGVEIDYNIILIHIMYAKYDELKPAFDRAISRMLENTKCWEVDQKKHKKNRKYEKLRRINFRNPVK</sequence>